<feature type="compositionally biased region" description="Basic and acidic residues" evidence="11">
    <location>
        <begin position="834"/>
        <end position="854"/>
    </location>
</feature>
<evidence type="ECO:0000256" key="4">
    <source>
        <dbReference type="ARBA" id="ARBA00012477"/>
    </source>
</evidence>
<reference evidence="13 14" key="1">
    <citation type="journal article" date="2024" name="Nat. Commun.">
        <title>Phylogenomics reveals the evolutionary origins of lichenization in chlorophyte algae.</title>
        <authorList>
            <person name="Puginier C."/>
            <person name="Libourel C."/>
            <person name="Otte J."/>
            <person name="Skaloud P."/>
            <person name="Haon M."/>
            <person name="Grisel S."/>
            <person name="Petersen M."/>
            <person name="Berrin J.G."/>
            <person name="Delaux P.M."/>
            <person name="Dal Grande F."/>
            <person name="Keller J."/>
        </authorList>
    </citation>
    <scope>NUCLEOTIDE SEQUENCE [LARGE SCALE GENOMIC DNA]</scope>
    <source>
        <strain evidence="13 14">SAG 2043</strain>
    </source>
</reference>
<dbReference type="GO" id="GO:0046872">
    <property type="term" value="F:metal ion binding"/>
    <property type="evidence" value="ECO:0007669"/>
    <property type="project" value="UniProtKB-KW"/>
</dbReference>
<comment type="similarity">
    <text evidence="3">Belongs to the RNase Z family.</text>
</comment>
<organism evidence="13 14">
    <name type="scientific">[Myrmecia] bisecta</name>
    <dbReference type="NCBI Taxonomy" id="41462"/>
    <lineage>
        <taxon>Eukaryota</taxon>
        <taxon>Viridiplantae</taxon>
        <taxon>Chlorophyta</taxon>
        <taxon>core chlorophytes</taxon>
        <taxon>Trebouxiophyceae</taxon>
        <taxon>Trebouxiales</taxon>
        <taxon>Trebouxiaceae</taxon>
        <taxon>Myrmecia</taxon>
    </lineage>
</organism>
<keyword evidence="6" id="KW-0540">Nuclease</keyword>
<evidence type="ECO:0000256" key="3">
    <source>
        <dbReference type="ARBA" id="ARBA00007823"/>
    </source>
</evidence>
<keyword evidence="9" id="KW-0378">Hydrolase</keyword>
<comment type="caution">
    <text evidence="13">The sequence shown here is derived from an EMBL/GenBank/DDBJ whole genome shotgun (WGS) entry which is preliminary data.</text>
</comment>
<evidence type="ECO:0000256" key="6">
    <source>
        <dbReference type="ARBA" id="ARBA00022722"/>
    </source>
</evidence>
<accession>A0AAW1R6J3</accession>
<keyword evidence="8" id="KW-0255">Endonuclease</keyword>
<dbReference type="InterPro" id="IPR036866">
    <property type="entry name" value="RibonucZ/Hydroxyglut_hydro"/>
</dbReference>
<feature type="region of interest" description="Disordered" evidence="11">
    <location>
        <begin position="500"/>
        <end position="526"/>
    </location>
</feature>
<evidence type="ECO:0000256" key="9">
    <source>
        <dbReference type="ARBA" id="ARBA00022801"/>
    </source>
</evidence>
<dbReference type="GO" id="GO:1990180">
    <property type="term" value="P:mitochondrial tRNA 3'-end processing"/>
    <property type="evidence" value="ECO:0007669"/>
    <property type="project" value="TreeGrafter"/>
</dbReference>
<evidence type="ECO:0000259" key="12">
    <source>
        <dbReference type="Pfam" id="PF12706"/>
    </source>
</evidence>
<comment type="cofactor">
    <cofactor evidence="2">
        <name>Zn(2+)</name>
        <dbReference type="ChEBI" id="CHEBI:29105"/>
    </cofactor>
</comment>
<feature type="domain" description="Metallo-beta-lactamase" evidence="12">
    <location>
        <begin position="576"/>
        <end position="773"/>
    </location>
</feature>
<dbReference type="GO" id="GO:0042781">
    <property type="term" value="F:3'-tRNA processing endoribonuclease activity"/>
    <property type="evidence" value="ECO:0007669"/>
    <property type="project" value="UniProtKB-EC"/>
</dbReference>
<keyword evidence="10" id="KW-0862">Zinc</keyword>
<keyword evidence="14" id="KW-1185">Reference proteome</keyword>
<dbReference type="Proteomes" id="UP001489004">
    <property type="component" value="Unassembled WGS sequence"/>
</dbReference>
<proteinExistence type="inferred from homology"/>
<evidence type="ECO:0000313" key="13">
    <source>
        <dbReference type="EMBL" id="KAK9829441.1"/>
    </source>
</evidence>
<feature type="region of interest" description="Disordered" evidence="11">
    <location>
        <begin position="826"/>
        <end position="858"/>
    </location>
</feature>
<dbReference type="SUPFAM" id="SSF56281">
    <property type="entry name" value="Metallo-hydrolase/oxidoreductase"/>
    <property type="match status" value="1"/>
</dbReference>
<evidence type="ECO:0000256" key="7">
    <source>
        <dbReference type="ARBA" id="ARBA00022723"/>
    </source>
</evidence>
<sequence>MIDFAVSLFGAPGDGIAPAVLLSIGGKKGPQYLFNVPDGFSRLVLEHRVRPGSHIMAVFATQVQPLSMGGLSGLIMRLRSDGHDKLHIIGPSGVQALSHSIRHFLRWRHPRLMVTECSDFQPALLYKDVYCEVAALWGGPLSWAAPDWLPTEGIAGQPDTEAEFVALEPQQNPVYGRKQRTSTGPGSMANRPLWGYLCYVKPTNKLLLLVDVPSMAALHQLQAHPALHHLGFQGDRLAATVHLTGPKVASSPAYRQWIKSLPGQQVVMCGSPKPPKELGLISSARNLAKLSLISPRVFPLPRGARPSKHTKEATLAAAAEAHALAKATAEREADEKAATDREANEKAMADEAAASGGAANRAAALDSNASDKVAAIKTAAEQGLPQVGMGFPGANAAGDDVKPRGKVVAGRMLMKLHVSSTSTSISEAECCDQLDAGVVHDWLLAPRLDLPALISQIQLTEFEKLPDGPPPAKRPAIAEQAAAFLAGNAKNPEEIELSLGEGEDEEGDDGEGDGGGDAEGVAGSEAAGEPVPAYLQEAIARGDTTQVVFLGTGSAEPSKYRGASAIHVRFDHGWGILMDAGEGAYGQLIRRYGYKGAAQQVAALACVWVSHKHADHMAGLAAIIAARSPNSPPLLVIGPKAVQDWLGEIGPAQRLRYRFVHSRSFNQPQHPEHAPLLHLLGLASWQSVAVDHCFEAFALVLHHQDGWKLVYSGDTRPCPRLRHAGRGATLLIHEATFEPALQAQALSKRHSTTDEALQVASDMGAYRTILTHFSQRYPKIPTGLPTSGPDSLTTAIAFDGMSVPLVLLPDLPKLMPAVACALDPPPDPAAAVDNEEKQAVLEKQAADNEEKQTDAPDLVYKGNTASDWLFQSRANVKGSTPGGS</sequence>
<gene>
    <name evidence="13" type="ORF">WJX72_005893</name>
</gene>
<dbReference type="InterPro" id="IPR001279">
    <property type="entry name" value="Metallo-B-lactamas"/>
</dbReference>
<dbReference type="CDD" id="cd07718">
    <property type="entry name" value="RNaseZ_ELAC1_ELAC2-C-term-like_MBL-fold"/>
    <property type="match status" value="1"/>
</dbReference>
<dbReference type="InterPro" id="IPR047151">
    <property type="entry name" value="RNZ2-like"/>
</dbReference>
<dbReference type="EC" id="3.1.26.11" evidence="4"/>
<comment type="catalytic activity">
    <reaction evidence="1">
        <text>Endonucleolytic cleavage of RNA, removing extra 3' nucleotides from tRNA precursor, generating 3' termini of tRNAs. A 3'-hydroxy group is left at the tRNA terminus and a 5'-phosphoryl group is left at the trailer molecule.</text>
        <dbReference type="EC" id="3.1.26.11"/>
    </reaction>
</comment>
<dbReference type="EMBL" id="JALJOR010000001">
    <property type="protein sequence ID" value="KAK9829441.1"/>
    <property type="molecule type" value="Genomic_DNA"/>
</dbReference>
<dbReference type="AlphaFoldDB" id="A0AAW1R6J3"/>
<keyword evidence="7" id="KW-0479">Metal-binding</keyword>
<evidence type="ECO:0000256" key="1">
    <source>
        <dbReference type="ARBA" id="ARBA00000402"/>
    </source>
</evidence>
<feature type="region of interest" description="Disordered" evidence="11">
    <location>
        <begin position="327"/>
        <end position="346"/>
    </location>
</feature>
<dbReference type="Pfam" id="PF12706">
    <property type="entry name" value="Lactamase_B_2"/>
    <property type="match status" value="1"/>
</dbReference>
<evidence type="ECO:0000256" key="8">
    <source>
        <dbReference type="ARBA" id="ARBA00022759"/>
    </source>
</evidence>
<dbReference type="PANTHER" id="PTHR12553">
    <property type="entry name" value="ZINC PHOSPHODIESTERASE ELAC PROTEIN 2"/>
    <property type="match status" value="1"/>
</dbReference>
<protein>
    <recommendedName>
        <fullName evidence="4">ribonuclease Z</fullName>
        <ecNumber evidence="4">3.1.26.11</ecNumber>
    </recommendedName>
</protein>
<name>A0AAW1R6J3_9CHLO</name>
<evidence type="ECO:0000256" key="10">
    <source>
        <dbReference type="ARBA" id="ARBA00022833"/>
    </source>
</evidence>
<feature type="compositionally biased region" description="Basic and acidic residues" evidence="11">
    <location>
        <begin position="328"/>
        <end position="346"/>
    </location>
</feature>
<feature type="compositionally biased region" description="Acidic residues" evidence="11">
    <location>
        <begin position="501"/>
        <end position="516"/>
    </location>
</feature>
<dbReference type="Gene3D" id="3.60.15.10">
    <property type="entry name" value="Ribonuclease Z/Hydroxyacylglutathione hydrolase-like"/>
    <property type="match status" value="2"/>
</dbReference>
<dbReference type="PANTHER" id="PTHR12553:SF70">
    <property type="entry name" value="RIBONUCLEASE Z"/>
    <property type="match status" value="1"/>
</dbReference>
<evidence type="ECO:0000256" key="2">
    <source>
        <dbReference type="ARBA" id="ARBA00001947"/>
    </source>
</evidence>
<evidence type="ECO:0000256" key="11">
    <source>
        <dbReference type="SAM" id="MobiDB-lite"/>
    </source>
</evidence>
<keyword evidence="5" id="KW-0819">tRNA processing</keyword>
<evidence type="ECO:0000256" key="5">
    <source>
        <dbReference type="ARBA" id="ARBA00022694"/>
    </source>
</evidence>
<dbReference type="GO" id="GO:0005739">
    <property type="term" value="C:mitochondrion"/>
    <property type="evidence" value="ECO:0007669"/>
    <property type="project" value="TreeGrafter"/>
</dbReference>
<evidence type="ECO:0000313" key="14">
    <source>
        <dbReference type="Proteomes" id="UP001489004"/>
    </source>
</evidence>